<reference evidence="2" key="1">
    <citation type="journal article" date="2019" name="bioRxiv">
        <title>The Genome of the Zebra Mussel, Dreissena polymorpha: A Resource for Invasive Species Research.</title>
        <authorList>
            <person name="McCartney M.A."/>
            <person name="Auch B."/>
            <person name="Kono T."/>
            <person name="Mallez S."/>
            <person name="Zhang Y."/>
            <person name="Obille A."/>
            <person name="Becker A."/>
            <person name="Abrahante J.E."/>
            <person name="Garbe J."/>
            <person name="Badalamenti J.P."/>
            <person name="Herman A."/>
            <person name="Mangelson H."/>
            <person name="Liachko I."/>
            <person name="Sullivan S."/>
            <person name="Sone E.D."/>
            <person name="Koren S."/>
            <person name="Silverstein K.A.T."/>
            <person name="Beckman K.B."/>
            <person name="Gohl D.M."/>
        </authorList>
    </citation>
    <scope>NUCLEOTIDE SEQUENCE</scope>
    <source>
        <strain evidence="2">Duluth1</strain>
        <tissue evidence="2">Whole animal</tissue>
    </source>
</reference>
<reference evidence="2" key="2">
    <citation type="submission" date="2020-11" db="EMBL/GenBank/DDBJ databases">
        <authorList>
            <person name="McCartney M.A."/>
            <person name="Auch B."/>
            <person name="Kono T."/>
            <person name="Mallez S."/>
            <person name="Becker A."/>
            <person name="Gohl D.M."/>
            <person name="Silverstein K.A.T."/>
            <person name="Koren S."/>
            <person name="Bechman K.B."/>
            <person name="Herman A."/>
            <person name="Abrahante J.E."/>
            <person name="Garbe J."/>
        </authorList>
    </citation>
    <scope>NUCLEOTIDE SEQUENCE</scope>
    <source>
        <strain evidence="2">Duluth1</strain>
        <tissue evidence="2">Whole animal</tissue>
    </source>
</reference>
<dbReference type="Proteomes" id="UP000828390">
    <property type="component" value="Unassembled WGS sequence"/>
</dbReference>
<evidence type="ECO:0000313" key="3">
    <source>
        <dbReference type="Proteomes" id="UP000828390"/>
    </source>
</evidence>
<sequence>MELIQKDTIGENLNKHLPSNGTSWFRRFFSRNRFQLILIFIHITDSKRIKPQNGPKNNAQSSSHSSGAKGPVCQACGGVANVQTHGYT</sequence>
<accession>A0A9D4KAU4</accession>
<protein>
    <submittedName>
        <fullName evidence="2">Uncharacterized protein</fullName>
    </submittedName>
</protein>
<dbReference type="EMBL" id="JAIWYP010000004">
    <property type="protein sequence ID" value="KAH3836211.1"/>
    <property type="molecule type" value="Genomic_DNA"/>
</dbReference>
<evidence type="ECO:0000256" key="1">
    <source>
        <dbReference type="SAM" id="MobiDB-lite"/>
    </source>
</evidence>
<feature type="compositionally biased region" description="Polar residues" evidence="1">
    <location>
        <begin position="54"/>
        <end position="66"/>
    </location>
</feature>
<dbReference type="AlphaFoldDB" id="A0A9D4KAU4"/>
<proteinExistence type="predicted"/>
<name>A0A9D4KAU4_DREPO</name>
<comment type="caution">
    <text evidence="2">The sequence shown here is derived from an EMBL/GenBank/DDBJ whole genome shotgun (WGS) entry which is preliminary data.</text>
</comment>
<keyword evidence="3" id="KW-1185">Reference proteome</keyword>
<gene>
    <name evidence="2" type="ORF">DPMN_109581</name>
</gene>
<organism evidence="2 3">
    <name type="scientific">Dreissena polymorpha</name>
    <name type="common">Zebra mussel</name>
    <name type="synonym">Mytilus polymorpha</name>
    <dbReference type="NCBI Taxonomy" id="45954"/>
    <lineage>
        <taxon>Eukaryota</taxon>
        <taxon>Metazoa</taxon>
        <taxon>Spiralia</taxon>
        <taxon>Lophotrochozoa</taxon>
        <taxon>Mollusca</taxon>
        <taxon>Bivalvia</taxon>
        <taxon>Autobranchia</taxon>
        <taxon>Heteroconchia</taxon>
        <taxon>Euheterodonta</taxon>
        <taxon>Imparidentia</taxon>
        <taxon>Neoheterodontei</taxon>
        <taxon>Myida</taxon>
        <taxon>Dreissenoidea</taxon>
        <taxon>Dreissenidae</taxon>
        <taxon>Dreissena</taxon>
    </lineage>
</organism>
<evidence type="ECO:0000313" key="2">
    <source>
        <dbReference type="EMBL" id="KAH3836211.1"/>
    </source>
</evidence>
<feature type="region of interest" description="Disordered" evidence="1">
    <location>
        <begin position="48"/>
        <end position="69"/>
    </location>
</feature>